<proteinExistence type="predicted"/>
<gene>
    <name evidence="2" type="ORF">LCGC14_2548750</name>
</gene>
<sequence length="135" mass="15592">MRVVIDTNVVISALLFGGDLEYIINLWKSRKIIPDATKEIIDEYLRVLAYPKFKLIPKEIEFLLYREIVPFFEIVEVKSDKKIVKSDPSDDKFIHCAEAGKAEFIISGDQHLINLGQYGKIAIFKAKEFLVKFKL</sequence>
<dbReference type="SMART" id="SM00670">
    <property type="entry name" value="PINc"/>
    <property type="match status" value="1"/>
</dbReference>
<dbReference type="SUPFAM" id="SSF88723">
    <property type="entry name" value="PIN domain-like"/>
    <property type="match status" value="1"/>
</dbReference>
<dbReference type="AlphaFoldDB" id="A0A0F9CZT8"/>
<dbReference type="InterPro" id="IPR029060">
    <property type="entry name" value="PIN-like_dom_sf"/>
</dbReference>
<evidence type="ECO:0000313" key="2">
    <source>
        <dbReference type="EMBL" id="KKL11146.1"/>
    </source>
</evidence>
<feature type="domain" description="PIN" evidence="1">
    <location>
        <begin position="1"/>
        <end position="114"/>
    </location>
</feature>
<dbReference type="EMBL" id="LAZR01041772">
    <property type="protein sequence ID" value="KKL11146.1"/>
    <property type="molecule type" value="Genomic_DNA"/>
</dbReference>
<dbReference type="InterPro" id="IPR002716">
    <property type="entry name" value="PIN_dom"/>
</dbReference>
<dbReference type="InterPro" id="IPR002850">
    <property type="entry name" value="PIN_toxin-like"/>
</dbReference>
<dbReference type="PANTHER" id="PTHR34610">
    <property type="entry name" value="SSL7007 PROTEIN"/>
    <property type="match status" value="1"/>
</dbReference>
<accession>A0A0F9CZT8</accession>
<evidence type="ECO:0000259" key="1">
    <source>
        <dbReference type="SMART" id="SM00670"/>
    </source>
</evidence>
<protein>
    <recommendedName>
        <fullName evidence="1">PIN domain-containing protein</fullName>
    </recommendedName>
</protein>
<dbReference type="Pfam" id="PF13470">
    <property type="entry name" value="PIN_3"/>
    <property type="match status" value="1"/>
</dbReference>
<dbReference type="NCBIfam" id="TIGR00305">
    <property type="entry name" value="putative toxin-antitoxin system toxin component, PIN family"/>
    <property type="match status" value="1"/>
</dbReference>
<organism evidence="2">
    <name type="scientific">marine sediment metagenome</name>
    <dbReference type="NCBI Taxonomy" id="412755"/>
    <lineage>
        <taxon>unclassified sequences</taxon>
        <taxon>metagenomes</taxon>
        <taxon>ecological metagenomes</taxon>
    </lineage>
</organism>
<dbReference type="PANTHER" id="PTHR34610:SF4">
    <property type="entry name" value="SLL8027 PROTEIN"/>
    <property type="match status" value="1"/>
</dbReference>
<comment type="caution">
    <text evidence="2">The sequence shown here is derived from an EMBL/GenBank/DDBJ whole genome shotgun (WGS) entry which is preliminary data.</text>
</comment>
<reference evidence="2" key="1">
    <citation type="journal article" date="2015" name="Nature">
        <title>Complex archaea that bridge the gap between prokaryotes and eukaryotes.</title>
        <authorList>
            <person name="Spang A."/>
            <person name="Saw J.H."/>
            <person name="Jorgensen S.L."/>
            <person name="Zaremba-Niedzwiedzka K."/>
            <person name="Martijn J."/>
            <person name="Lind A.E."/>
            <person name="van Eijk R."/>
            <person name="Schleper C."/>
            <person name="Guy L."/>
            <person name="Ettema T.J."/>
        </authorList>
    </citation>
    <scope>NUCLEOTIDE SEQUENCE</scope>
</reference>
<name>A0A0F9CZT8_9ZZZZ</name>